<evidence type="ECO:0000313" key="3">
    <source>
        <dbReference type="EMBL" id="CAE0402387.1"/>
    </source>
</evidence>
<organism evidence="3">
    <name type="scientific">Amphora coffeiformis</name>
    <dbReference type="NCBI Taxonomy" id="265554"/>
    <lineage>
        <taxon>Eukaryota</taxon>
        <taxon>Sar</taxon>
        <taxon>Stramenopiles</taxon>
        <taxon>Ochrophyta</taxon>
        <taxon>Bacillariophyta</taxon>
        <taxon>Bacillariophyceae</taxon>
        <taxon>Bacillariophycidae</taxon>
        <taxon>Thalassiophysales</taxon>
        <taxon>Catenulaceae</taxon>
        <taxon>Amphora</taxon>
    </lineage>
</organism>
<dbReference type="InterPro" id="IPR049227">
    <property type="entry name" value="DUF6824"/>
</dbReference>
<feature type="region of interest" description="Disordered" evidence="1">
    <location>
        <begin position="119"/>
        <end position="270"/>
    </location>
</feature>
<feature type="compositionally biased region" description="Basic and acidic residues" evidence="1">
    <location>
        <begin position="598"/>
        <end position="608"/>
    </location>
</feature>
<feature type="compositionally biased region" description="Pro residues" evidence="1">
    <location>
        <begin position="175"/>
        <end position="200"/>
    </location>
</feature>
<reference evidence="3" key="1">
    <citation type="submission" date="2021-01" db="EMBL/GenBank/DDBJ databases">
        <authorList>
            <person name="Corre E."/>
            <person name="Pelletier E."/>
            <person name="Niang G."/>
            <person name="Scheremetjew M."/>
            <person name="Finn R."/>
            <person name="Kale V."/>
            <person name="Holt S."/>
            <person name="Cochrane G."/>
            <person name="Meng A."/>
            <person name="Brown T."/>
            <person name="Cohen L."/>
        </authorList>
    </citation>
    <scope>NUCLEOTIDE SEQUENCE</scope>
    <source>
        <strain evidence="3">CCMP127</strain>
    </source>
</reference>
<feature type="compositionally biased region" description="Low complexity" evidence="1">
    <location>
        <begin position="160"/>
        <end position="174"/>
    </location>
</feature>
<dbReference type="AlphaFoldDB" id="A0A7S3KW51"/>
<feature type="compositionally biased region" description="Basic and acidic residues" evidence="1">
    <location>
        <begin position="28"/>
        <end position="47"/>
    </location>
</feature>
<feature type="compositionally biased region" description="Basic and acidic residues" evidence="1">
    <location>
        <begin position="132"/>
        <end position="159"/>
    </location>
</feature>
<accession>A0A7S3KW51</accession>
<feature type="compositionally biased region" description="Pro residues" evidence="1">
    <location>
        <begin position="207"/>
        <end position="252"/>
    </location>
</feature>
<evidence type="ECO:0000259" key="2">
    <source>
        <dbReference type="Pfam" id="PF20710"/>
    </source>
</evidence>
<feature type="domain" description="DUF6824" evidence="2">
    <location>
        <begin position="45"/>
        <end position="131"/>
    </location>
</feature>
<gene>
    <name evidence="3" type="ORF">ACOF00016_LOCUS677</name>
</gene>
<sequence>MAFDTMSPSSPVSSGNQTSPQVTPDPNNKQDDYINEGVKDPRPHDVLCGRGGSINSHPGNERFRQLVDKRKRVYLTARFKREKRLIASSIVSEIRALDPPGRFLQMEKSSGLWKDIGDEKARDKTSQALRENAPKIRADIEEETLEKRAEMQKEEDVQRHQAAVAQQQHQHASPSAPPPQMAGYYPPHPGWGPYPPPPHPSYYGYGHPPPPPHGAPPPPHPSYYPPPPQQHAPHHAPPPHSGWGYYPPPPQQAPQTPKSSVADYISSGAESVTESVKRWSSSFSLTGGDRGGSSDPHGDNHSVNSRPLPYVHEDSKKRSRMVKFSSDTKRNNKRTYSRRNSASSMTNSILSGLSEDHDLEPHGMDEDIENRSLMSSVANHILGSIGSWDTASILCGVDNTDRDSAPFPGGRHENVNHHHHVQHGDMMDEDEMNVEWEGQEVQLMEKNDQDSVASEDRMPPPQRQVQHHDNHSMAFSSLGSCHSWMPEQFNDAASSFFGSIRGDSEGQHQGHDSHMEQQMDYSVHTENYSIGGSIGGNSLTRVFEHDPMPDSTGSAVGTPNMSHRSLNQVPSWERNFRSRSPLSVGSDDADDISLISKESSKFSRESREGGISVSPVNTPRDGGAVWGTKE</sequence>
<dbReference type="EMBL" id="HBIM01000777">
    <property type="protein sequence ID" value="CAE0402387.1"/>
    <property type="molecule type" value="Transcribed_RNA"/>
</dbReference>
<name>A0A7S3KW51_9STRA</name>
<feature type="region of interest" description="Disordered" evidence="1">
    <location>
        <begin position="1"/>
        <end position="63"/>
    </location>
</feature>
<feature type="compositionally biased region" description="Basic and acidic residues" evidence="1">
    <location>
        <begin position="447"/>
        <end position="458"/>
    </location>
</feature>
<dbReference type="Pfam" id="PF20710">
    <property type="entry name" value="DUF6824"/>
    <property type="match status" value="1"/>
</dbReference>
<evidence type="ECO:0000256" key="1">
    <source>
        <dbReference type="SAM" id="MobiDB-lite"/>
    </source>
</evidence>
<feature type="region of interest" description="Disordered" evidence="1">
    <location>
        <begin position="549"/>
        <end position="630"/>
    </location>
</feature>
<feature type="compositionally biased region" description="Polar residues" evidence="1">
    <location>
        <begin position="1"/>
        <end position="27"/>
    </location>
</feature>
<feature type="compositionally biased region" description="Polar residues" evidence="1">
    <location>
        <begin position="551"/>
        <end position="570"/>
    </location>
</feature>
<feature type="region of interest" description="Disordered" evidence="1">
    <location>
        <begin position="447"/>
        <end position="468"/>
    </location>
</feature>
<feature type="region of interest" description="Disordered" evidence="1">
    <location>
        <begin position="283"/>
        <end position="346"/>
    </location>
</feature>
<proteinExistence type="predicted"/>
<protein>
    <recommendedName>
        <fullName evidence="2">DUF6824 domain-containing protein</fullName>
    </recommendedName>
</protein>